<sequence>MAHRGVLPVVAAVVLLTGCGGPQPAEPPPPTAQEKVADGGAETDTDDSHAEDTGEMVVSYEDATTAEAINGRALLQDNTVLEDLAEDVNDSLWLPYDIPVIGAQCDEANAFWDPEEKSMTICYEDADLSQQIFRDAGDDDPDASAINAEIATFYHELGHMAIDLYDLPATGREEDVADQLAAYVLLQPGEDGAPDPESVAAVKDFAREFGAYGQRRGDAGLDDFADVHSLSETRMFNLQCWIYGADPDANADLVASGELPEDRADGCDDEWAKLDRAWSTLLEPHVR</sequence>
<accession>A0ACC6MNY1</accession>
<name>A0ACC6MNY1_MYCPF</name>
<evidence type="ECO:0000313" key="2">
    <source>
        <dbReference type="Proteomes" id="UP001289645"/>
    </source>
</evidence>
<keyword evidence="2" id="KW-1185">Reference proteome</keyword>
<reference evidence="1 2" key="1">
    <citation type="journal article" date="2021" name="Chemosphere">
        <title>Bioballs carrying a syntrophic Rhodococcus and Mycolicibacterium consortium for simultaneous sorption and biodegradation of fuel oil in contaminated freshwater.</title>
        <authorList>
            <person name="Naloka K."/>
            <person name="Polrit D."/>
            <person name="Muangchinda C."/>
            <person name="Thoetkiattikul H."/>
            <person name="Pinyakong O."/>
        </authorList>
    </citation>
    <scope>NUCLEOTIDE SEQUENCE [LARGE SCALE GENOMIC DNA]</scope>
    <source>
        <strain evidence="1 2">J101</strain>
    </source>
</reference>
<proteinExistence type="predicted"/>
<dbReference type="Proteomes" id="UP001289645">
    <property type="component" value="Unassembled WGS sequence"/>
</dbReference>
<protein>
    <submittedName>
        <fullName evidence="1">DUF4344 domain-containing metallopeptidase</fullName>
    </submittedName>
</protein>
<comment type="caution">
    <text evidence="1">The sequence shown here is derived from an EMBL/GenBank/DDBJ whole genome shotgun (WGS) entry which is preliminary data.</text>
</comment>
<evidence type="ECO:0000313" key="1">
    <source>
        <dbReference type="EMBL" id="MDZ5088610.1"/>
    </source>
</evidence>
<gene>
    <name evidence="1" type="ORF">OHX15_24720</name>
</gene>
<organism evidence="1 2">
    <name type="scientific">Mycolicibacterium parafortuitum</name>
    <name type="common">Mycobacterium parafortuitum</name>
    <dbReference type="NCBI Taxonomy" id="39692"/>
    <lineage>
        <taxon>Bacteria</taxon>
        <taxon>Bacillati</taxon>
        <taxon>Actinomycetota</taxon>
        <taxon>Actinomycetes</taxon>
        <taxon>Mycobacteriales</taxon>
        <taxon>Mycobacteriaceae</taxon>
        <taxon>Mycolicibacterium</taxon>
    </lineage>
</organism>
<dbReference type="EMBL" id="JAOXLN010000035">
    <property type="protein sequence ID" value="MDZ5088610.1"/>
    <property type="molecule type" value="Genomic_DNA"/>
</dbReference>